<dbReference type="InterPro" id="IPR010635">
    <property type="entry name" value="Heparan_SO4-6-sulfoTrfase"/>
</dbReference>
<evidence type="ECO:0000313" key="9">
    <source>
        <dbReference type="Proteomes" id="UP000886595"/>
    </source>
</evidence>
<evidence type="ECO:0000256" key="7">
    <source>
        <dbReference type="SAM" id="MobiDB-lite"/>
    </source>
</evidence>
<dbReference type="Proteomes" id="UP000886595">
    <property type="component" value="Unassembled WGS sequence"/>
</dbReference>
<dbReference type="OrthoDB" id="406981at2759"/>
<accession>A0A8X7RBJ1</accession>
<comment type="caution">
    <text evidence="8">The sequence shown here is derived from an EMBL/GenBank/DDBJ whole genome shotgun (WGS) entry which is preliminary data.</text>
</comment>
<evidence type="ECO:0000256" key="2">
    <source>
        <dbReference type="ARBA" id="ARBA00022679"/>
    </source>
</evidence>
<dbReference type="AlphaFoldDB" id="A0A8X7RBJ1"/>
<dbReference type="GO" id="GO:0017095">
    <property type="term" value="F:heparan sulfate 6-sulfotransferase activity"/>
    <property type="evidence" value="ECO:0007669"/>
    <property type="project" value="TreeGrafter"/>
</dbReference>
<dbReference type="GO" id="GO:0016020">
    <property type="term" value="C:membrane"/>
    <property type="evidence" value="ECO:0007669"/>
    <property type="project" value="UniProtKB-SubCell"/>
</dbReference>
<sequence>MKEEKKNQKLVVLDHPPPPPDELFDLDTTIDPSYVISLIRKLLPVDSGNEFVDAASKGYPENMDIGSNHNESTSEEKDKASSSVEEAWKEHGCVLWDLPTSETHADLMLGLRSLRLKRWADTSSSREEHPPNIDKRSLQDLLFFLHVPRTGGRTYFHCFLRTLYDNAEECPRSYDKLHFDPSY</sequence>
<keyword evidence="9" id="KW-1185">Reference proteome</keyword>
<gene>
    <name evidence="8" type="ORF">Bca52824_045902</name>
</gene>
<evidence type="ECO:0000256" key="6">
    <source>
        <dbReference type="ARBA" id="ARBA00023180"/>
    </source>
</evidence>
<feature type="region of interest" description="Disordered" evidence="7">
    <location>
        <begin position="54"/>
        <end position="82"/>
    </location>
</feature>
<evidence type="ECO:0000256" key="4">
    <source>
        <dbReference type="ARBA" id="ARBA00022989"/>
    </source>
</evidence>
<evidence type="ECO:0000256" key="3">
    <source>
        <dbReference type="ARBA" id="ARBA00022692"/>
    </source>
</evidence>
<organism evidence="8 9">
    <name type="scientific">Brassica carinata</name>
    <name type="common">Ethiopian mustard</name>
    <name type="synonym">Abyssinian cabbage</name>
    <dbReference type="NCBI Taxonomy" id="52824"/>
    <lineage>
        <taxon>Eukaryota</taxon>
        <taxon>Viridiplantae</taxon>
        <taxon>Streptophyta</taxon>
        <taxon>Embryophyta</taxon>
        <taxon>Tracheophyta</taxon>
        <taxon>Spermatophyta</taxon>
        <taxon>Magnoliopsida</taxon>
        <taxon>eudicotyledons</taxon>
        <taxon>Gunneridae</taxon>
        <taxon>Pentapetalae</taxon>
        <taxon>rosids</taxon>
        <taxon>malvids</taxon>
        <taxon>Brassicales</taxon>
        <taxon>Brassicaceae</taxon>
        <taxon>Brassiceae</taxon>
        <taxon>Brassica</taxon>
    </lineage>
</organism>
<protein>
    <submittedName>
        <fullName evidence="8">Uncharacterized protein</fullName>
    </submittedName>
</protein>
<evidence type="ECO:0000256" key="1">
    <source>
        <dbReference type="ARBA" id="ARBA00004167"/>
    </source>
</evidence>
<proteinExistence type="predicted"/>
<evidence type="ECO:0000313" key="8">
    <source>
        <dbReference type="EMBL" id="KAG2286298.1"/>
    </source>
</evidence>
<evidence type="ECO:0000256" key="5">
    <source>
        <dbReference type="ARBA" id="ARBA00023136"/>
    </source>
</evidence>
<comment type="subcellular location">
    <subcellularLocation>
        <location evidence="1">Membrane</location>
        <topology evidence="1">Single-pass membrane protein</topology>
    </subcellularLocation>
</comment>
<keyword evidence="3" id="KW-0812">Transmembrane</keyword>
<dbReference type="PANTHER" id="PTHR12812">
    <property type="entry name" value="HEPARAN SULFATE 6-O-SULFOTRANSFERASE 3"/>
    <property type="match status" value="1"/>
</dbReference>
<keyword evidence="6" id="KW-0325">Glycoprotein</keyword>
<keyword evidence="4" id="KW-1133">Transmembrane helix</keyword>
<dbReference type="PANTHER" id="PTHR12812:SF0">
    <property type="entry name" value="HEPARAN-SULFATE 6-O-SULFOTRANSFERASE"/>
    <property type="match status" value="1"/>
</dbReference>
<keyword evidence="5" id="KW-0472">Membrane</keyword>
<feature type="compositionally biased region" description="Basic and acidic residues" evidence="7">
    <location>
        <begin position="72"/>
        <end position="82"/>
    </location>
</feature>
<feature type="region of interest" description="Disordered" evidence="7">
    <location>
        <begin position="1"/>
        <end position="26"/>
    </location>
</feature>
<keyword evidence="2" id="KW-0808">Transferase</keyword>
<reference evidence="8 9" key="1">
    <citation type="submission" date="2020-02" db="EMBL/GenBank/DDBJ databases">
        <authorList>
            <person name="Ma Q."/>
            <person name="Huang Y."/>
            <person name="Song X."/>
            <person name="Pei D."/>
        </authorList>
    </citation>
    <scope>NUCLEOTIDE SEQUENCE [LARGE SCALE GENOMIC DNA]</scope>
    <source>
        <strain evidence="8">Sxm20200214</strain>
        <tissue evidence="8">Leaf</tissue>
    </source>
</reference>
<dbReference type="EMBL" id="JAAMPC010000010">
    <property type="protein sequence ID" value="KAG2286298.1"/>
    <property type="molecule type" value="Genomic_DNA"/>
</dbReference>
<name>A0A8X7RBJ1_BRACI</name>